<gene>
    <name evidence="5" type="ORF">BKG76_18585</name>
</gene>
<feature type="domain" description="NADPH-dependent reductive aminase-like C-terminal" evidence="4">
    <location>
        <begin position="160"/>
        <end position="284"/>
    </location>
</feature>
<dbReference type="Proteomes" id="UP000179616">
    <property type="component" value="Unassembled WGS sequence"/>
</dbReference>
<feature type="domain" description="6-phosphogluconate dehydrogenase NADP-binding" evidence="3">
    <location>
        <begin position="7"/>
        <end position="155"/>
    </location>
</feature>
<evidence type="ECO:0000259" key="4">
    <source>
        <dbReference type="Pfam" id="PF21761"/>
    </source>
</evidence>
<proteinExistence type="inferred from homology"/>
<dbReference type="InterPro" id="IPR006115">
    <property type="entry name" value="6PGDH_NADP-bd"/>
</dbReference>
<dbReference type="SUPFAM" id="SSF51735">
    <property type="entry name" value="NAD(P)-binding Rossmann-fold domains"/>
    <property type="match status" value="1"/>
</dbReference>
<dbReference type="InterPro" id="IPR048666">
    <property type="entry name" value="RedAm-like_C"/>
</dbReference>
<dbReference type="PANTHER" id="PTHR43580:SF2">
    <property type="entry name" value="CYTOKINE-LIKE NUCLEAR FACTOR N-PAC"/>
    <property type="match status" value="1"/>
</dbReference>
<keyword evidence="2" id="KW-0560">Oxidoreductase</keyword>
<reference evidence="5 6" key="1">
    <citation type="submission" date="2016-10" db="EMBL/GenBank/DDBJ databases">
        <title>Evaluation of Human, Veterinary and Environmental Mycobacterium chelonae Isolates by Core Genome Phylogenomic Analysis, Targeted Gene Comparison, and Anti-microbial Susceptibility Patterns: A Tale of Mistaken Identities.</title>
        <authorList>
            <person name="Fogelson S.B."/>
            <person name="Camus A.C."/>
            <person name="Lorenz W."/>
            <person name="Vasireddy R."/>
            <person name="Vasireddy S."/>
            <person name="Smith T."/>
            <person name="Brown-Elliott B.A."/>
            <person name="Wallace R.J.Jr."/>
            <person name="Hasan N.A."/>
            <person name="Reischl U."/>
            <person name="Sanchez S."/>
        </authorList>
    </citation>
    <scope>NUCLEOTIDE SEQUENCE [LARGE SCALE GENOMIC DNA]</scope>
    <source>
        <strain evidence="5 6">1559</strain>
    </source>
</reference>
<dbReference type="STRING" id="948102.BKG76_18585"/>
<dbReference type="InterPro" id="IPR036291">
    <property type="entry name" value="NAD(P)-bd_dom_sf"/>
</dbReference>
<evidence type="ECO:0000259" key="3">
    <source>
        <dbReference type="Pfam" id="PF03446"/>
    </source>
</evidence>
<dbReference type="GeneID" id="57168822"/>
<dbReference type="InterPro" id="IPR051265">
    <property type="entry name" value="HIBADH-related_NP60_sf"/>
</dbReference>
<protein>
    <submittedName>
        <fullName evidence="5">6-phosphogluconate dehydrogenase</fullName>
    </submittedName>
</protein>
<comment type="similarity">
    <text evidence="1">Belongs to the HIBADH-related family.</text>
</comment>
<dbReference type="Gene3D" id="1.10.1040.10">
    <property type="entry name" value="N-(1-d-carboxylethyl)-l-norvaline Dehydrogenase, domain 2"/>
    <property type="match status" value="1"/>
</dbReference>
<dbReference type="AlphaFoldDB" id="A0A1S1LC43"/>
<dbReference type="Pfam" id="PF21761">
    <property type="entry name" value="RedAm-like_C"/>
    <property type="match status" value="1"/>
</dbReference>
<dbReference type="Gene3D" id="3.40.50.720">
    <property type="entry name" value="NAD(P)-binding Rossmann-like Domain"/>
    <property type="match status" value="1"/>
</dbReference>
<evidence type="ECO:0000313" key="5">
    <source>
        <dbReference type="EMBL" id="OHU22458.1"/>
    </source>
</evidence>
<evidence type="ECO:0000256" key="1">
    <source>
        <dbReference type="ARBA" id="ARBA00009080"/>
    </source>
</evidence>
<evidence type="ECO:0000256" key="2">
    <source>
        <dbReference type="ARBA" id="ARBA00023002"/>
    </source>
</evidence>
<dbReference type="RefSeq" id="WP_070938897.1">
    <property type="nucleotide sequence ID" value="NZ_MLIK01000019.1"/>
</dbReference>
<dbReference type="GO" id="GO:0050661">
    <property type="term" value="F:NADP binding"/>
    <property type="evidence" value="ECO:0007669"/>
    <property type="project" value="InterPro"/>
</dbReference>
<sequence>MTLTTSVTFLGLGEMGRTLAAAVAKTSTSVTVWNRTPGRTGELAGATVANTVEEAVAASPVIVVCLFDHASVHQTLDPVVSQLRGRAVVNLTTTNQDEARELGQWAAAAGIEYLDGGIMAVPAMIGGPGSEILYSGSREAFERYREIFDTWGTSSYFGPDAGLASLYDLALLAGMYVMFAGFFQGAAMVSTAGVSAREFAERSAAWLSAMTAGFAEYAAVVDGGDYAAPGQQSLEFSDLAKMIEATAALDIGAQPIAMVQSLIQQQIDAGYRADGLPRIYESIRNPG</sequence>
<dbReference type="Pfam" id="PF03446">
    <property type="entry name" value="NAD_binding_2"/>
    <property type="match status" value="1"/>
</dbReference>
<dbReference type="PIRSF" id="PIRSF000103">
    <property type="entry name" value="HIBADH"/>
    <property type="match status" value="1"/>
</dbReference>
<dbReference type="GO" id="GO:0016491">
    <property type="term" value="F:oxidoreductase activity"/>
    <property type="evidence" value="ECO:0007669"/>
    <property type="project" value="UniProtKB-KW"/>
</dbReference>
<dbReference type="OrthoDB" id="4029976at2"/>
<evidence type="ECO:0000313" key="6">
    <source>
        <dbReference type="Proteomes" id="UP000179616"/>
    </source>
</evidence>
<dbReference type="InterPro" id="IPR015815">
    <property type="entry name" value="HIBADH-related"/>
</dbReference>
<dbReference type="InterPro" id="IPR013328">
    <property type="entry name" value="6PGD_dom2"/>
</dbReference>
<organism evidence="5 6">
    <name type="scientific">Mycobacteroides franklinii</name>
    <dbReference type="NCBI Taxonomy" id="948102"/>
    <lineage>
        <taxon>Bacteria</taxon>
        <taxon>Bacillati</taxon>
        <taxon>Actinomycetota</taxon>
        <taxon>Actinomycetes</taxon>
        <taxon>Mycobacteriales</taxon>
        <taxon>Mycobacteriaceae</taxon>
        <taxon>Mycobacteroides</taxon>
    </lineage>
</organism>
<accession>A0A1S1LC43</accession>
<comment type="caution">
    <text evidence="5">The sequence shown here is derived from an EMBL/GenBank/DDBJ whole genome shotgun (WGS) entry which is preliminary data.</text>
</comment>
<name>A0A1S1LC43_9MYCO</name>
<dbReference type="PANTHER" id="PTHR43580">
    <property type="entry name" value="OXIDOREDUCTASE GLYR1-RELATED"/>
    <property type="match status" value="1"/>
</dbReference>
<dbReference type="EMBL" id="MLIK01000019">
    <property type="protein sequence ID" value="OHU22458.1"/>
    <property type="molecule type" value="Genomic_DNA"/>
</dbReference>